<accession>H6QAS5</accession>
<dbReference type="EMBL" id="CP003316">
    <property type="protein sequence ID" value="AFA39701.1"/>
    <property type="molecule type" value="Genomic_DNA"/>
</dbReference>
<dbReference type="eggNOG" id="arCOG04933">
    <property type="taxonomic scope" value="Archaea"/>
</dbReference>
<dbReference type="InterPro" id="IPR023796">
    <property type="entry name" value="Serpin_dom"/>
</dbReference>
<keyword evidence="3" id="KW-1185">Reference proteome</keyword>
<dbReference type="KEGG" id="pog:Pogu_1674"/>
<dbReference type="PANTHER" id="PTHR11461:SF211">
    <property type="entry name" value="GH10112P-RELATED"/>
    <property type="match status" value="1"/>
</dbReference>
<dbReference type="Pfam" id="PF00079">
    <property type="entry name" value="Serpin"/>
    <property type="match status" value="1"/>
</dbReference>
<dbReference type="STRING" id="698757.Pogu_1674"/>
<proteinExistence type="predicted"/>
<dbReference type="Gene3D" id="3.30.497.10">
    <property type="entry name" value="Antithrombin, subunit I, domain 2"/>
    <property type="match status" value="1"/>
</dbReference>
<dbReference type="InterPro" id="IPR042178">
    <property type="entry name" value="Serpin_sf_1"/>
</dbReference>
<evidence type="ECO:0000259" key="1">
    <source>
        <dbReference type="Pfam" id="PF00079"/>
    </source>
</evidence>
<dbReference type="HOGENOM" id="CLU_1178167_0_0_2"/>
<dbReference type="AlphaFoldDB" id="H6QAS5"/>
<gene>
    <name evidence="2" type="ordered locus">Pogu_1674</name>
</gene>
<dbReference type="Proteomes" id="UP000009062">
    <property type="component" value="Chromosome"/>
</dbReference>
<sequence length="235" mass="26334">MALDAYGRFAVELYKRAALGRLGENIALSPYSVYKAFAMAYAGTSGTTKGEIRRTFSFADELCLLPSAGRWLEDAASAWLQRGFPFKESYLLRLSCIGAEAKWADFAGATSRHCRRLINGFRREPRGLVRDLVPEDYPRGEGVRAVLISAVFFHGTWWPERSMRVDKREFKCAGPVELMRLSLTSCADPSLRGFISDDLTVVELPFNNSDVALYVVGQGIRARRGSPRRLREGRP</sequence>
<protein>
    <submittedName>
        <fullName evidence="2">Serine protease inhibitor</fullName>
    </submittedName>
</protein>
<dbReference type="PANTHER" id="PTHR11461">
    <property type="entry name" value="SERINE PROTEASE INHIBITOR, SERPIN"/>
    <property type="match status" value="1"/>
</dbReference>
<dbReference type="MEROPS" id="I04.964"/>
<organism evidence="2 3">
    <name type="scientific">Pyrobaculum oguniense (strain DSM 13380 / JCM 10595 / TE7)</name>
    <dbReference type="NCBI Taxonomy" id="698757"/>
    <lineage>
        <taxon>Archaea</taxon>
        <taxon>Thermoproteota</taxon>
        <taxon>Thermoprotei</taxon>
        <taxon>Thermoproteales</taxon>
        <taxon>Thermoproteaceae</taxon>
        <taxon>Pyrobaculum</taxon>
    </lineage>
</organism>
<feature type="domain" description="Serpin" evidence="1">
    <location>
        <begin position="6"/>
        <end position="216"/>
    </location>
</feature>
<dbReference type="GO" id="GO:0005615">
    <property type="term" value="C:extracellular space"/>
    <property type="evidence" value="ECO:0007669"/>
    <property type="project" value="InterPro"/>
</dbReference>
<dbReference type="GO" id="GO:0004867">
    <property type="term" value="F:serine-type endopeptidase inhibitor activity"/>
    <property type="evidence" value="ECO:0007669"/>
    <property type="project" value="InterPro"/>
</dbReference>
<evidence type="ECO:0000313" key="3">
    <source>
        <dbReference type="Proteomes" id="UP000009062"/>
    </source>
</evidence>
<evidence type="ECO:0000313" key="2">
    <source>
        <dbReference type="EMBL" id="AFA39701.1"/>
    </source>
</evidence>
<dbReference type="SUPFAM" id="SSF56574">
    <property type="entry name" value="Serpins"/>
    <property type="match status" value="1"/>
</dbReference>
<name>H6QAS5_PYROT</name>
<dbReference type="InterPro" id="IPR000215">
    <property type="entry name" value="Serpin_fam"/>
</dbReference>
<reference evidence="2 3" key="1">
    <citation type="journal article" date="2012" name="Stand. Genomic Sci.">
        <title>Complete genome sequence of Pyrobaculum oguniense.</title>
        <authorList>
            <person name="Bernick D.L."/>
            <person name="Karplus K."/>
            <person name="Lui L.M."/>
            <person name="Coker J.K."/>
            <person name="Murphy J.N."/>
            <person name="Chan P.P."/>
            <person name="Cozen A.E."/>
            <person name="Lowe T.M."/>
        </authorList>
    </citation>
    <scope>NUCLEOTIDE SEQUENCE [LARGE SCALE GENOMIC DNA]</scope>
    <source>
        <strain evidence="2 3">TE7</strain>
    </source>
</reference>
<dbReference type="InterPro" id="IPR036186">
    <property type="entry name" value="Serpin_sf"/>
</dbReference>